<dbReference type="InterPro" id="IPR001128">
    <property type="entry name" value="Cyt_P450"/>
</dbReference>
<evidence type="ECO:0000256" key="4">
    <source>
        <dbReference type="ARBA" id="ARBA00023002"/>
    </source>
</evidence>
<evidence type="ECO:0000256" key="3">
    <source>
        <dbReference type="ARBA" id="ARBA00022723"/>
    </source>
</evidence>
<evidence type="ECO:0000256" key="8">
    <source>
        <dbReference type="SAM" id="MobiDB-lite"/>
    </source>
</evidence>
<dbReference type="AlphaFoldDB" id="A0A563DT03"/>
<dbReference type="PANTHER" id="PTHR46696">
    <property type="entry name" value="P450, PUTATIVE (EUROFUNG)-RELATED"/>
    <property type="match status" value="1"/>
</dbReference>
<sequence>MATAYHGHLHRDPVARLRLAEGRTDPYRIYAELRPHGPLVPTRLGNLATVDHAVASTVLRSASFGVRPVDEPAGTEATFDLSFLDRNEPDHSRLRRVAAPAFRPRLVRGYQERIDQLVSGLIDQLERRGTADFVADLAAPLPIAVITQMFGIDDTVGIDAQAFARYGAALGGSLDGIHSLRHARELMEAGTALLAMFDQLLTLRAREPRDDLLSVLAAERGDQVRAAELVPMCTLLLVAGFETTVNLLGNALQALLDHPDQWRLLTEQPDLAAQAVEETLRWNPPVQRTERIAFEDQEIDGIRIRKDQWVMLLLGGTGRDPKAFPDPDRFDITRSHALEHLAFSSGIHYCLGAPLARLEATVALQQLATRLPQLRRNGPVTMRRTTLIRGPLHLPVAPGPPGRRRDQPVRERPARGGPGCPSPPCGPPAG</sequence>
<dbReference type="GO" id="GO:0020037">
    <property type="term" value="F:heme binding"/>
    <property type="evidence" value="ECO:0007669"/>
    <property type="project" value="InterPro"/>
</dbReference>
<feature type="region of interest" description="Disordered" evidence="8">
    <location>
        <begin position="376"/>
        <end position="430"/>
    </location>
</feature>
<dbReference type="SUPFAM" id="SSF48264">
    <property type="entry name" value="Cytochrome P450"/>
    <property type="match status" value="1"/>
</dbReference>
<organism evidence="9 10">
    <name type="scientific">Leekyejoonella antrihumi</name>
    <dbReference type="NCBI Taxonomy" id="1660198"/>
    <lineage>
        <taxon>Bacteria</taxon>
        <taxon>Bacillati</taxon>
        <taxon>Actinomycetota</taxon>
        <taxon>Actinomycetes</taxon>
        <taxon>Micrococcales</taxon>
        <taxon>Dermacoccaceae</taxon>
        <taxon>Leekyejoonella</taxon>
    </lineage>
</organism>
<name>A0A563DT03_9MICO</name>
<dbReference type="PROSITE" id="PS00086">
    <property type="entry name" value="CYTOCHROME_P450"/>
    <property type="match status" value="1"/>
</dbReference>
<accession>A0A563DT03</accession>
<reference evidence="9 10" key="1">
    <citation type="submission" date="2019-05" db="EMBL/GenBank/DDBJ databases">
        <authorList>
            <person name="Lee S.D."/>
        </authorList>
    </citation>
    <scope>NUCLEOTIDE SEQUENCE [LARGE SCALE GENOMIC DNA]</scope>
    <source>
        <strain evidence="9 10">C5-26</strain>
    </source>
</reference>
<evidence type="ECO:0000256" key="1">
    <source>
        <dbReference type="ARBA" id="ARBA00010617"/>
    </source>
</evidence>
<comment type="caution">
    <text evidence="9">The sequence shown here is derived from an EMBL/GenBank/DDBJ whole genome shotgun (WGS) entry which is preliminary data.</text>
</comment>
<evidence type="ECO:0000313" key="9">
    <source>
        <dbReference type="EMBL" id="TWP33365.1"/>
    </source>
</evidence>
<dbReference type="GO" id="GO:0036199">
    <property type="term" value="F:cholest-4-en-3-one 26-monooxygenase activity"/>
    <property type="evidence" value="ECO:0007669"/>
    <property type="project" value="TreeGrafter"/>
</dbReference>
<keyword evidence="3 7" id="KW-0479">Metal-binding</keyword>
<keyword evidence="2 7" id="KW-0349">Heme</keyword>
<dbReference type="PRINTS" id="PR00359">
    <property type="entry name" value="BP450"/>
</dbReference>
<proteinExistence type="inferred from homology"/>
<evidence type="ECO:0000256" key="2">
    <source>
        <dbReference type="ARBA" id="ARBA00022617"/>
    </source>
</evidence>
<dbReference type="Proteomes" id="UP000320244">
    <property type="component" value="Unassembled WGS sequence"/>
</dbReference>
<dbReference type="GO" id="GO:0006707">
    <property type="term" value="P:cholesterol catabolic process"/>
    <property type="evidence" value="ECO:0007669"/>
    <property type="project" value="TreeGrafter"/>
</dbReference>
<dbReference type="PRINTS" id="PR00385">
    <property type="entry name" value="P450"/>
</dbReference>
<evidence type="ECO:0000256" key="6">
    <source>
        <dbReference type="ARBA" id="ARBA00023033"/>
    </source>
</evidence>
<gene>
    <name evidence="9" type="ORF">FGL98_21565</name>
</gene>
<protein>
    <submittedName>
        <fullName evidence="9">Cytochrome P450</fullName>
    </submittedName>
</protein>
<dbReference type="CDD" id="cd20625">
    <property type="entry name" value="CYP164-like"/>
    <property type="match status" value="1"/>
</dbReference>
<dbReference type="InterPro" id="IPR017972">
    <property type="entry name" value="Cyt_P450_CS"/>
</dbReference>
<dbReference type="EMBL" id="VCQV01000043">
    <property type="protein sequence ID" value="TWP33365.1"/>
    <property type="molecule type" value="Genomic_DNA"/>
</dbReference>
<feature type="compositionally biased region" description="Basic and acidic residues" evidence="8">
    <location>
        <begin position="403"/>
        <end position="414"/>
    </location>
</feature>
<dbReference type="GO" id="GO:0005506">
    <property type="term" value="F:iron ion binding"/>
    <property type="evidence" value="ECO:0007669"/>
    <property type="project" value="InterPro"/>
</dbReference>
<keyword evidence="5 7" id="KW-0408">Iron</keyword>
<dbReference type="FunFam" id="1.10.630.10:FF:000018">
    <property type="entry name" value="Cytochrome P450 monooxygenase"/>
    <property type="match status" value="1"/>
</dbReference>
<dbReference type="PANTHER" id="PTHR46696:SF4">
    <property type="entry name" value="BIOTIN BIOSYNTHESIS CYTOCHROME P450"/>
    <property type="match status" value="1"/>
</dbReference>
<dbReference type="InterPro" id="IPR036396">
    <property type="entry name" value="Cyt_P450_sf"/>
</dbReference>
<dbReference type="Pfam" id="PF00067">
    <property type="entry name" value="p450"/>
    <property type="match status" value="1"/>
</dbReference>
<dbReference type="InterPro" id="IPR002397">
    <property type="entry name" value="Cyt_P450_B"/>
</dbReference>
<evidence type="ECO:0000313" key="10">
    <source>
        <dbReference type="Proteomes" id="UP000320244"/>
    </source>
</evidence>
<keyword evidence="10" id="KW-1185">Reference proteome</keyword>
<keyword evidence="6 7" id="KW-0503">Monooxygenase</keyword>
<keyword evidence="4 7" id="KW-0560">Oxidoreductase</keyword>
<evidence type="ECO:0000256" key="7">
    <source>
        <dbReference type="RuleBase" id="RU000461"/>
    </source>
</evidence>
<dbReference type="OrthoDB" id="54272at2"/>
<evidence type="ECO:0000256" key="5">
    <source>
        <dbReference type="ARBA" id="ARBA00023004"/>
    </source>
</evidence>
<dbReference type="Gene3D" id="1.10.630.10">
    <property type="entry name" value="Cytochrome P450"/>
    <property type="match status" value="1"/>
</dbReference>
<dbReference type="GO" id="GO:0008395">
    <property type="term" value="F:steroid hydroxylase activity"/>
    <property type="evidence" value="ECO:0007669"/>
    <property type="project" value="TreeGrafter"/>
</dbReference>
<feature type="compositionally biased region" description="Pro residues" evidence="8">
    <location>
        <begin position="420"/>
        <end position="430"/>
    </location>
</feature>
<reference evidence="9 10" key="2">
    <citation type="submission" date="2019-08" db="EMBL/GenBank/DDBJ databases">
        <title>Jejuicoccus antrihumi gen. nov., sp. nov., a new member of the family Dermacoccaceae isolated from a cave.</title>
        <authorList>
            <person name="Schumann P."/>
            <person name="Kim I.S."/>
        </authorList>
    </citation>
    <scope>NUCLEOTIDE SEQUENCE [LARGE SCALE GENOMIC DNA]</scope>
    <source>
        <strain evidence="9 10">C5-26</strain>
    </source>
</reference>
<comment type="similarity">
    <text evidence="1 7">Belongs to the cytochrome P450 family.</text>
</comment>